<dbReference type="Gene3D" id="2.60.120.10">
    <property type="entry name" value="Jelly Rolls"/>
    <property type="match status" value="1"/>
</dbReference>
<evidence type="ECO:0000313" key="4">
    <source>
        <dbReference type="Proteomes" id="UP000002218"/>
    </source>
</evidence>
<reference evidence="3 4" key="2">
    <citation type="journal article" date="2010" name="Stand. Genomic Sci.">
        <title>Complete genome sequence of Nakamurella multipartita type strain (Y-104).</title>
        <authorList>
            <person name="Tice H."/>
            <person name="Mayilraj S."/>
            <person name="Sims D."/>
            <person name="Lapidus A."/>
            <person name="Nolan M."/>
            <person name="Lucas S."/>
            <person name="Glavina Del Rio T."/>
            <person name="Copeland A."/>
            <person name="Cheng J.F."/>
            <person name="Meincke L."/>
            <person name="Bruce D."/>
            <person name="Goodwin L."/>
            <person name="Pitluck S."/>
            <person name="Ivanova N."/>
            <person name="Mavromatis K."/>
            <person name="Ovchinnikova G."/>
            <person name="Pati A."/>
            <person name="Chen A."/>
            <person name="Palaniappan K."/>
            <person name="Land M."/>
            <person name="Hauser L."/>
            <person name="Chang Y.J."/>
            <person name="Jeffries C.D."/>
            <person name="Detter J.C."/>
            <person name="Brettin T."/>
            <person name="Rohde M."/>
            <person name="Goker M."/>
            <person name="Bristow J."/>
            <person name="Eisen J.A."/>
            <person name="Markowitz V."/>
            <person name="Hugenholtz P."/>
            <person name="Kyrpides N.C."/>
            <person name="Klenk H.P."/>
            <person name="Chen F."/>
        </authorList>
    </citation>
    <scope>NUCLEOTIDE SEQUENCE [LARGE SCALE GENOMIC DNA]</scope>
    <source>
        <strain evidence="4">ATCC 700099 / DSM 44233 / CIP 104796 / JCM 9543 / NBRC 105858 / Y-104</strain>
    </source>
</reference>
<evidence type="ECO:0000256" key="1">
    <source>
        <dbReference type="SAM" id="MobiDB-lite"/>
    </source>
</evidence>
<dbReference type="InterPro" id="IPR039422">
    <property type="entry name" value="MarR/SlyA-like"/>
</dbReference>
<keyword evidence="4" id="KW-1185">Reference proteome</keyword>
<dbReference type="SUPFAM" id="SSF51182">
    <property type="entry name" value="RmlC-like cupins"/>
    <property type="match status" value="1"/>
</dbReference>
<dbReference type="KEGG" id="nml:Namu_3635"/>
<dbReference type="InterPro" id="IPR011051">
    <property type="entry name" value="RmlC_Cupin_sf"/>
</dbReference>
<protein>
    <submittedName>
        <fullName evidence="3">Transcriptional regulator, MarR family</fullName>
    </submittedName>
</protein>
<dbReference type="CDD" id="cd02230">
    <property type="entry name" value="cupin_HP0902-like"/>
    <property type="match status" value="1"/>
</dbReference>
<evidence type="ECO:0000313" key="3">
    <source>
        <dbReference type="EMBL" id="ACV79947.1"/>
    </source>
</evidence>
<organism evidence="3 4">
    <name type="scientific">Nakamurella multipartita (strain ATCC 700099 / DSM 44233 / CIP 104796 / JCM 9543 / NBRC 105858 / Y-104)</name>
    <name type="common">Microsphaera multipartita</name>
    <dbReference type="NCBI Taxonomy" id="479431"/>
    <lineage>
        <taxon>Bacteria</taxon>
        <taxon>Bacillati</taxon>
        <taxon>Actinomycetota</taxon>
        <taxon>Actinomycetes</taxon>
        <taxon>Nakamurellales</taxon>
        <taxon>Nakamurellaceae</taxon>
        <taxon>Nakamurella</taxon>
    </lineage>
</organism>
<dbReference type="InterPro" id="IPR014710">
    <property type="entry name" value="RmlC-like_jellyroll"/>
</dbReference>
<dbReference type="PANTHER" id="PTHR33164">
    <property type="entry name" value="TRANSCRIPTIONAL REGULATOR, MARR FAMILY"/>
    <property type="match status" value="1"/>
</dbReference>
<evidence type="ECO:0000259" key="2">
    <source>
        <dbReference type="PROSITE" id="PS50995"/>
    </source>
</evidence>
<dbReference type="HOGENOM" id="CLU_1004091_0_0_11"/>
<dbReference type="STRING" id="479431.Namu_3635"/>
<accession>C8XFH0</accession>
<dbReference type="Pfam" id="PF12802">
    <property type="entry name" value="MarR_2"/>
    <property type="match status" value="1"/>
</dbReference>
<dbReference type="SUPFAM" id="SSF46785">
    <property type="entry name" value="Winged helix' DNA-binding domain"/>
    <property type="match status" value="1"/>
</dbReference>
<sequence length="277" mass="30521">MKRAAAPAQAPRPGALTKHDFEALARFRSGIRRYLRFSEETVRAHGVTPQQYQLLLALKGFPDREWATVRELADRLQLRHHSVVELVNRAQARGLVDRGPHPDDARMVRIQLTEDGEQTLAHLSALHRDELRRLDASLAPPTWPDQRPDDPTVQTESIGQPQPAKADMLKSSLTALARHQLAIATSVSSGRSASTVFGGHENVLRQTMIALVAGNKLSEHENPGEATVHVLQGRVRLASAGEAWEGSPGDLLIVPDRRHDLVALEDAVVLLTVAKRK</sequence>
<feature type="domain" description="HTH marR-type" evidence="2">
    <location>
        <begin position="17"/>
        <end position="178"/>
    </location>
</feature>
<dbReference type="GO" id="GO:0006950">
    <property type="term" value="P:response to stress"/>
    <property type="evidence" value="ECO:0007669"/>
    <property type="project" value="TreeGrafter"/>
</dbReference>
<dbReference type="GO" id="GO:0003700">
    <property type="term" value="F:DNA-binding transcription factor activity"/>
    <property type="evidence" value="ECO:0007669"/>
    <property type="project" value="InterPro"/>
</dbReference>
<dbReference type="InterPro" id="IPR036388">
    <property type="entry name" value="WH-like_DNA-bd_sf"/>
</dbReference>
<proteinExistence type="predicted"/>
<dbReference type="AlphaFoldDB" id="C8XFH0"/>
<dbReference type="eggNOG" id="COG1846">
    <property type="taxonomic scope" value="Bacteria"/>
</dbReference>
<dbReference type="EMBL" id="CP001737">
    <property type="protein sequence ID" value="ACV79947.1"/>
    <property type="molecule type" value="Genomic_DNA"/>
</dbReference>
<feature type="region of interest" description="Disordered" evidence="1">
    <location>
        <begin position="138"/>
        <end position="163"/>
    </location>
</feature>
<dbReference type="eggNOG" id="COG1917">
    <property type="taxonomic scope" value="Bacteria"/>
</dbReference>
<dbReference type="Proteomes" id="UP000002218">
    <property type="component" value="Chromosome"/>
</dbReference>
<name>C8XFH0_NAKMY</name>
<dbReference type="PANTHER" id="PTHR33164:SF43">
    <property type="entry name" value="HTH-TYPE TRANSCRIPTIONAL REPRESSOR YETL"/>
    <property type="match status" value="1"/>
</dbReference>
<dbReference type="InterPro" id="IPR000835">
    <property type="entry name" value="HTH_MarR-typ"/>
</dbReference>
<gene>
    <name evidence="3" type="ordered locus">Namu_3635</name>
</gene>
<dbReference type="PROSITE" id="PS50995">
    <property type="entry name" value="HTH_MARR_2"/>
    <property type="match status" value="1"/>
</dbReference>
<dbReference type="InterPro" id="IPR036390">
    <property type="entry name" value="WH_DNA-bd_sf"/>
</dbReference>
<dbReference type="InParanoid" id="C8XFH0"/>
<dbReference type="SMART" id="SM00347">
    <property type="entry name" value="HTH_MARR"/>
    <property type="match status" value="1"/>
</dbReference>
<dbReference type="Gene3D" id="1.10.10.10">
    <property type="entry name" value="Winged helix-like DNA-binding domain superfamily/Winged helix DNA-binding domain"/>
    <property type="match status" value="1"/>
</dbReference>
<reference evidence="4" key="1">
    <citation type="submission" date="2009-09" db="EMBL/GenBank/DDBJ databases">
        <title>The complete genome of Nakamurella multipartita DSM 44233.</title>
        <authorList>
            <consortium name="US DOE Joint Genome Institute (JGI-PGF)"/>
            <person name="Lucas S."/>
            <person name="Copeland A."/>
            <person name="Lapidus A."/>
            <person name="Glavina del Rio T."/>
            <person name="Dalin E."/>
            <person name="Tice H."/>
            <person name="Bruce D."/>
            <person name="Goodwin L."/>
            <person name="Pitluck S."/>
            <person name="Kyrpides N."/>
            <person name="Mavromatis K."/>
            <person name="Ivanova N."/>
            <person name="Ovchinnikova G."/>
            <person name="Sims D."/>
            <person name="Meincke L."/>
            <person name="Brettin T."/>
            <person name="Detter J.C."/>
            <person name="Han C."/>
            <person name="Larimer F."/>
            <person name="Land M."/>
            <person name="Hauser L."/>
            <person name="Markowitz V."/>
            <person name="Cheng J.-F."/>
            <person name="Hugenholtz P."/>
            <person name="Woyke T."/>
            <person name="Wu D."/>
            <person name="Klenk H.-P."/>
            <person name="Eisen J.A."/>
        </authorList>
    </citation>
    <scope>NUCLEOTIDE SEQUENCE [LARGE SCALE GENOMIC DNA]</scope>
    <source>
        <strain evidence="4">ATCC 700099 / DSM 44233 / CIP 104796 / JCM 9543 / NBRC 105858 / Y-104</strain>
    </source>
</reference>